<dbReference type="Gene3D" id="2.60.40.1120">
    <property type="entry name" value="Carboxypeptidase-like, regulatory domain"/>
    <property type="match status" value="1"/>
</dbReference>
<evidence type="ECO:0000256" key="1">
    <source>
        <dbReference type="SAM" id="MobiDB-lite"/>
    </source>
</evidence>
<dbReference type="SUPFAM" id="SSF49464">
    <property type="entry name" value="Carboxypeptidase regulatory domain-like"/>
    <property type="match status" value="1"/>
</dbReference>
<keyword evidence="3" id="KW-1185">Reference proteome</keyword>
<proteinExistence type="predicted"/>
<evidence type="ECO:0000313" key="3">
    <source>
        <dbReference type="Proteomes" id="UP000237968"/>
    </source>
</evidence>
<accession>A0A2S9XMH9</accession>
<dbReference type="AlphaFoldDB" id="A0A2S9XMH9"/>
<feature type="region of interest" description="Disordered" evidence="1">
    <location>
        <begin position="1"/>
        <end position="54"/>
    </location>
</feature>
<evidence type="ECO:0008006" key="4">
    <source>
        <dbReference type="Google" id="ProtNLM"/>
    </source>
</evidence>
<evidence type="ECO:0000313" key="2">
    <source>
        <dbReference type="EMBL" id="PRP94052.1"/>
    </source>
</evidence>
<comment type="caution">
    <text evidence="2">The sequence shown here is derived from an EMBL/GenBank/DDBJ whole genome shotgun (WGS) entry which is preliminary data.</text>
</comment>
<sequence length="263" mass="26724">MTGCGDGGGEELADETGEAGDGDTGDGDTGDGDTGDGDGDGDPGDGDGDGEGELIEVSGDAFAFGPGTMIADATVTILEHPEQIATTDADGHFVFEGLAPGSAATFVMDKDGFPVIYTKTFTLPDSGVVERVTFQVPDDATFDALALVAGIEPDPATCQIASTVTRVGKSLYDAGAHGEAGATVTIDPPLPPEHGPVYFNANVIPQPDLVETSEDGGILYTNVPPGVYTIHASKEGVEFEDVVIQCDADVLVNPSPPHGLQAI</sequence>
<organism evidence="2 3">
    <name type="scientific">Enhygromyxa salina</name>
    <dbReference type="NCBI Taxonomy" id="215803"/>
    <lineage>
        <taxon>Bacteria</taxon>
        <taxon>Pseudomonadati</taxon>
        <taxon>Myxococcota</taxon>
        <taxon>Polyangia</taxon>
        <taxon>Nannocystales</taxon>
        <taxon>Nannocystaceae</taxon>
        <taxon>Enhygromyxa</taxon>
    </lineage>
</organism>
<reference evidence="2 3" key="1">
    <citation type="submission" date="2018-03" db="EMBL/GenBank/DDBJ databases">
        <title>Draft Genome Sequences of the Obligatory Marine Myxobacteria Enhygromyxa salina SWB005.</title>
        <authorList>
            <person name="Poehlein A."/>
            <person name="Moghaddam J.A."/>
            <person name="Harms H."/>
            <person name="Alanjari M."/>
            <person name="Koenig G.M."/>
            <person name="Daniel R."/>
            <person name="Schaeberle T.F."/>
        </authorList>
    </citation>
    <scope>NUCLEOTIDE SEQUENCE [LARGE SCALE GENOMIC DNA]</scope>
    <source>
        <strain evidence="2 3">SWB005</strain>
    </source>
</reference>
<gene>
    <name evidence="2" type="ORF">ENSA5_41640</name>
</gene>
<name>A0A2S9XMH9_9BACT</name>
<dbReference type="InterPro" id="IPR008969">
    <property type="entry name" value="CarboxyPept-like_regulatory"/>
</dbReference>
<dbReference type="EMBL" id="PVNK01000180">
    <property type="protein sequence ID" value="PRP94052.1"/>
    <property type="molecule type" value="Genomic_DNA"/>
</dbReference>
<dbReference type="Proteomes" id="UP000237968">
    <property type="component" value="Unassembled WGS sequence"/>
</dbReference>
<feature type="compositionally biased region" description="Acidic residues" evidence="1">
    <location>
        <begin position="8"/>
        <end position="54"/>
    </location>
</feature>
<protein>
    <recommendedName>
        <fullName evidence="4">Carboxypeptidase regulatory-like domain-containing protein</fullName>
    </recommendedName>
</protein>